<dbReference type="eggNOG" id="KOG0017">
    <property type="taxonomic scope" value="Eukaryota"/>
</dbReference>
<organism evidence="1">
    <name type="scientific">Amphimedon queenslandica</name>
    <name type="common">Sponge</name>
    <dbReference type="NCBI Taxonomy" id="400682"/>
    <lineage>
        <taxon>Eukaryota</taxon>
        <taxon>Metazoa</taxon>
        <taxon>Porifera</taxon>
        <taxon>Demospongiae</taxon>
        <taxon>Heteroscleromorpha</taxon>
        <taxon>Haplosclerida</taxon>
        <taxon>Niphatidae</taxon>
        <taxon>Amphimedon</taxon>
    </lineage>
</organism>
<dbReference type="InterPro" id="IPR043128">
    <property type="entry name" value="Rev_trsase/Diguanyl_cyclase"/>
</dbReference>
<dbReference type="SUPFAM" id="SSF56672">
    <property type="entry name" value="DNA/RNA polymerases"/>
    <property type="match status" value="1"/>
</dbReference>
<dbReference type="EnsemblMetazoa" id="Aqu2.1.01820_001">
    <property type="protein sequence ID" value="Aqu2.1.01820_001"/>
    <property type="gene ID" value="Aqu2.1.01820"/>
</dbReference>
<name>A0A1X7SI83_AMPQE</name>
<dbReference type="AlphaFoldDB" id="A0A1X7SI83"/>
<evidence type="ECO:0008006" key="2">
    <source>
        <dbReference type="Google" id="ProtNLM"/>
    </source>
</evidence>
<dbReference type="InterPro" id="IPR043502">
    <property type="entry name" value="DNA/RNA_pol_sf"/>
</dbReference>
<accession>A0A1X7SI83</accession>
<evidence type="ECO:0000313" key="1">
    <source>
        <dbReference type="EnsemblMetazoa" id="Aqu2.1.01820_001"/>
    </source>
</evidence>
<dbReference type="InterPro" id="IPR051320">
    <property type="entry name" value="Viral_Replic_Matur_Polypro"/>
</dbReference>
<proteinExistence type="predicted"/>
<reference evidence="1" key="1">
    <citation type="submission" date="2017-05" db="UniProtKB">
        <authorList>
            <consortium name="EnsemblMetazoa"/>
        </authorList>
    </citation>
    <scope>IDENTIFICATION</scope>
</reference>
<dbReference type="PANTHER" id="PTHR33064:SF37">
    <property type="entry name" value="RIBONUCLEASE H"/>
    <property type="match status" value="1"/>
</dbReference>
<dbReference type="InParanoid" id="A0A1X7SI83"/>
<dbReference type="PANTHER" id="PTHR33064">
    <property type="entry name" value="POL PROTEIN"/>
    <property type="match status" value="1"/>
</dbReference>
<protein>
    <recommendedName>
        <fullName evidence="2">Reverse transcriptase/retrotransposon-derived protein RNase H-like domain-containing protein</fullName>
    </recommendedName>
</protein>
<dbReference type="OMA" id="HNIEREQ"/>
<dbReference type="Gene3D" id="3.30.70.270">
    <property type="match status" value="1"/>
</dbReference>
<sequence length="91" mass="10579">MFGVDCLGHNIEREQMKSEVSKIGSVGDYPKPRSKTVMRSYLGHVGYYHKFIPNYLRLSASLSNLTKKNLKVLNWTVERDWVFMQLKKATL</sequence>